<name>A0ABW1Z7S9_9BACT</name>
<keyword evidence="4" id="KW-1185">Reference proteome</keyword>
<dbReference type="InterPro" id="IPR035905">
    <property type="entry name" value="Barstar-like_sf"/>
</dbReference>
<proteinExistence type="inferred from homology"/>
<accession>A0ABW1Z7S9</accession>
<dbReference type="InterPro" id="IPR000468">
    <property type="entry name" value="Barstar"/>
</dbReference>
<dbReference type="EMBL" id="JBHSWI010000001">
    <property type="protein sequence ID" value="MFC6645507.1"/>
    <property type="molecule type" value="Genomic_DNA"/>
</dbReference>
<comment type="similarity">
    <text evidence="1">Belongs to the barstar family.</text>
</comment>
<sequence length="116" mass="13064">MTIAKVSLDCKNIRDWESFHSEFAQVFGFPAFYGRNMDAWIDCMTSLDAPDDGMSNVHCEPGKVLTLELANVASFAVRCPAQYKALIECAAFVNWRRLEVGSPSVLALSFWYTRES</sequence>
<feature type="domain" description="Barstar (barnase inhibitor)" evidence="2">
    <location>
        <begin position="5"/>
        <end position="93"/>
    </location>
</feature>
<evidence type="ECO:0000256" key="1">
    <source>
        <dbReference type="ARBA" id="ARBA00006845"/>
    </source>
</evidence>
<evidence type="ECO:0000313" key="4">
    <source>
        <dbReference type="Proteomes" id="UP001596391"/>
    </source>
</evidence>
<reference evidence="4" key="1">
    <citation type="journal article" date="2019" name="Int. J. Syst. Evol. Microbiol.">
        <title>The Global Catalogue of Microorganisms (GCM) 10K type strain sequencing project: providing services to taxonomists for standard genome sequencing and annotation.</title>
        <authorList>
            <consortium name="The Broad Institute Genomics Platform"/>
            <consortium name="The Broad Institute Genome Sequencing Center for Infectious Disease"/>
            <person name="Wu L."/>
            <person name="Ma J."/>
        </authorList>
    </citation>
    <scope>NUCLEOTIDE SEQUENCE [LARGE SCALE GENOMIC DNA]</scope>
    <source>
        <strain evidence="4">CGMCC 1.16026</strain>
    </source>
</reference>
<evidence type="ECO:0000313" key="3">
    <source>
        <dbReference type="EMBL" id="MFC6645507.1"/>
    </source>
</evidence>
<organism evidence="3 4">
    <name type="scientific">Granulicella cerasi</name>
    <dbReference type="NCBI Taxonomy" id="741063"/>
    <lineage>
        <taxon>Bacteria</taxon>
        <taxon>Pseudomonadati</taxon>
        <taxon>Acidobacteriota</taxon>
        <taxon>Terriglobia</taxon>
        <taxon>Terriglobales</taxon>
        <taxon>Acidobacteriaceae</taxon>
        <taxon>Granulicella</taxon>
    </lineage>
</organism>
<comment type="caution">
    <text evidence="3">The sequence shown here is derived from an EMBL/GenBank/DDBJ whole genome shotgun (WGS) entry which is preliminary data.</text>
</comment>
<evidence type="ECO:0000259" key="2">
    <source>
        <dbReference type="Pfam" id="PF01337"/>
    </source>
</evidence>
<dbReference type="Pfam" id="PF01337">
    <property type="entry name" value="Barstar"/>
    <property type="match status" value="1"/>
</dbReference>
<dbReference type="Gene3D" id="3.30.370.10">
    <property type="entry name" value="Barstar-like"/>
    <property type="match status" value="1"/>
</dbReference>
<dbReference type="Proteomes" id="UP001596391">
    <property type="component" value="Unassembled WGS sequence"/>
</dbReference>
<dbReference type="SUPFAM" id="SSF52038">
    <property type="entry name" value="Barstar-related"/>
    <property type="match status" value="1"/>
</dbReference>
<protein>
    <submittedName>
        <fullName evidence="3">Barstar family protein</fullName>
    </submittedName>
</protein>
<dbReference type="RefSeq" id="WP_263371874.1">
    <property type="nucleotide sequence ID" value="NZ_JAGSYD010000003.1"/>
</dbReference>
<gene>
    <name evidence="3" type="ORF">ACFQBQ_07880</name>
</gene>